<evidence type="ECO:0000259" key="3">
    <source>
        <dbReference type="PROSITE" id="PS51127"/>
    </source>
</evidence>
<organism evidence="4 5">
    <name type="scientific">Paraferrimonas sedimenticola</name>
    <dbReference type="NCBI Taxonomy" id="375674"/>
    <lineage>
        <taxon>Bacteria</taxon>
        <taxon>Pseudomonadati</taxon>
        <taxon>Pseudomonadota</taxon>
        <taxon>Gammaproteobacteria</taxon>
        <taxon>Alteromonadales</taxon>
        <taxon>Ferrimonadaceae</taxon>
        <taxon>Paraferrimonas</taxon>
    </lineage>
</organism>
<feature type="domain" description="Big-1" evidence="3">
    <location>
        <begin position="368"/>
        <end position="466"/>
    </location>
</feature>
<keyword evidence="2" id="KW-0732">Signal</keyword>
<feature type="chain" id="PRO_5041381626" description="Big-1 domain-containing protein" evidence="2">
    <location>
        <begin position="19"/>
        <end position="807"/>
    </location>
</feature>
<dbReference type="Proteomes" id="UP001161422">
    <property type="component" value="Unassembled WGS sequence"/>
</dbReference>
<proteinExistence type="inferred from homology"/>
<dbReference type="Gene3D" id="2.60.40.10">
    <property type="entry name" value="Immunoglobulins"/>
    <property type="match status" value="5"/>
</dbReference>
<sequence length="807" mass="81349">MKSVVRLFSVMCLSLFLAACGGSGNELNKSGDGDGNVPGPSTPEASLTLTLVDSEGNSINEVSSAAPGTLEARLSVDSGSVASQLISFSTETVGSLFPGVGTALTDEQGVARITLRAGTVAGAGKVSASYSSGEMSASAEMAFNSAGDDAGGGEVQIALSLTDGAGNPIEAITANSPGRLVATVTGIAKPTIVTFKTTKGNLPIDTAVTNDEGLAWVDIYAGSDLGAGVVTATLASGESGDSVVVIGATDVQMGSGNPFASGQAEVSIAQLSAGGTATVTVSIVDEAGNPFSQPVDVNFSSGCSSASSPKASLSSPVTTVAGVATSTYLAQGCVGEDPINVTANAGGINLSASAVIEVLASDVGSISFVSAEPENISILGTGGVEASTVKFKVLDQNGNPVSNQSVSFSLNTEVGGIALQPTQATTNDQGVVQTVINSGTVATSVRVTASVDGSTPEISTQSNLLVVSTGIPDQDSFSLSAEVLNAEGWDYDGTQVVITARLADAYNNPVNDGTAVSFTTEGGSIEPSCQTVKGTCSVTWTSQNPRPDGNSLFDNVAHEPNILPFMGQSYGGRATITATAIGEEAFPDLNGNGRFDASEMTAFLGNDVGGQPYDLDEAFVDHNEDGVFNPQMAGGETGGENETLIDFNSNGVFDTKDGKYNGVLCSIPAHDGCSSTQTSTNVRASIVMVMSGSTAIGSAPQIWDDGGAADEIDIISEGTATVSLVISDLHNQQLPAGTKISFSATAGSVVSKSSFDWPSTNYNGGREFAVLVKGEKDPNSGVLIVEAETPKGLVTVVASIPINIVNN</sequence>
<dbReference type="InterPro" id="IPR013783">
    <property type="entry name" value="Ig-like_fold"/>
</dbReference>
<dbReference type="EMBL" id="BSNC01000001">
    <property type="protein sequence ID" value="GLP94914.1"/>
    <property type="molecule type" value="Genomic_DNA"/>
</dbReference>
<feature type="signal peptide" evidence="2">
    <location>
        <begin position="1"/>
        <end position="18"/>
    </location>
</feature>
<dbReference type="InterPro" id="IPR008964">
    <property type="entry name" value="Invasin/intimin_cell_adhesion"/>
</dbReference>
<dbReference type="PROSITE" id="PS51257">
    <property type="entry name" value="PROKAR_LIPOPROTEIN"/>
    <property type="match status" value="1"/>
</dbReference>
<dbReference type="Pfam" id="PF02369">
    <property type="entry name" value="Big_1"/>
    <property type="match status" value="1"/>
</dbReference>
<accession>A0AA37VSM0</accession>
<gene>
    <name evidence="4" type="ORF">GCM10007895_02200</name>
</gene>
<evidence type="ECO:0000256" key="1">
    <source>
        <dbReference type="ARBA" id="ARBA00010116"/>
    </source>
</evidence>
<evidence type="ECO:0000313" key="5">
    <source>
        <dbReference type="Proteomes" id="UP001161422"/>
    </source>
</evidence>
<reference evidence="4" key="2">
    <citation type="submission" date="2023-01" db="EMBL/GenBank/DDBJ databases">
        <title>Draft genome sequence of Paraferrimonas sedimenticola strain NBRC 101628.</title>
        <authorList>
            <person name="Sun Q."/>
            <person name="Mori K."/>
        </authorList>
    </citation>
    <scope>NUCLEOTIDE SEQUENCE</scope>
    <source>
        <strain evidence="4">NBRC 101628</strain>
    </source>
</reference>
<dbReference type="SUPFAM" id="SSF49373">
    <property type="entry name" value="Invasin/intimin cell-adhesion fragments"/>
    <property type="match status" value="2"/>
</dbReference>
<comment type="caution">
    <text evidence="4">The sequence shown here is derived from an EMBL/GenBank/DDBJ whole genome shotgun (WGS) entry which is preliminary data.</text>
</comment>
<dbReference type="AlphaFoldDB" id="A0AA37VSM0"/>
<name>A0AA37VSM0_9GAMM</name>
<dbReference type="InterPro" id="IPR003344">
    <property type="entry name" value="Big_1_dom"/>
</dbReference>
<protein>
    <recommendedName>
        <fullName evidence="3">Big-1 domain-containing protein</fullName>
    </recommendedName>
</protein>
<evidence type="ECO:0000256" key="2">
    <source>
        <dbReference type="SAM" id="SignalP"/>
    </source>
</evidence>
<evidence type="ECO:0000313" key="4">
    <source>
        <dbReference type="EMBL" id="GLP94914.1"/>
    </source>
</evidence>
<dbReference type="SMART" id="SM00634">
    <property type="entry name" value="BID_1"/>
    <property type="match status" value="1"/>
</dbReference>
<keyword evidence="5" id="KW-1185">Reference proteome</keyword>
<dbReference type="RefSeq" id="WP_095506276.1">
    <property type="nucleotide sequence ID" value="NZ_BSNC01000001.1"/>
</dbReference>
<comment type="similarity">
    <text evidence="1">Belongs to the intimin/invasin family.</text>
</comment>
<reference evidence="4" key="1">
    <citation type="journal article" date="2014" name="Int. J. Syst. Evol. Microbiol.">
        <title>Complete genome sequence of Corynebacterium casei LMG S-19264T (=DSM 44701T), isolated from a smear-ripened cheese.</title>
        <authorList>
            <consortium name="US DOE Joint Genome Institute (JGI-PGF)"/>
            <person name="Walter F."/>
            <person name="Albersmeier A."/>
            <person name="Kalinowski J."/>
            <person name="Ruckert C."/>
        </authorList>
    </citation>
    <scope>NUCLEOTIDE SEQUENCE</scope>
    <source>
        <strain evidence="4">NBRC 101628</strain>
    </source>
</reference>
<dbReference type="PROSITE" id="PS51127">
    <property type="entry name" value="BIG1"/>
    <property type="match status" value="1"/>
</dbReference>